<protein>
    <submittedName>
        <fullName evidence="6">Putative C3HC4-type E3 ubiquitin ligase</fullName>
    </submittedName>
</protein>
<dbReference type="GeneID" id="20041743"/>
<dbReference type="SUPFAM" id="SSF57850">
    <property type="entry name" value="RING/U-box"/>
    <property type="match status" value="1"/>
</dbReference>
<accession>A0A076FI73</accession>
<dbReference type="Pfam" id="PF13639">
    <property type="entry name" value="zf-RING_2"/>
    <property type="match status" value="1"/>
</dbReference>
<dbReference type="EMBL" id="KJ645900">
    <property type="protein sequence ID" value="AII17151.1"/>
    <property type="molecule type" value="Genomic_DNA"/>
</dbReference>
<keyword evidence="6" id="KW-0436">Ligase</keyword>
<feature type="domain" description="RING-type" evidence="5">
    <location>
        <begin position="426"/>
        <end position="472"/>
    </location>
</feature>
<evidence type="ECO:0000256" key="2">
    <source>
        <dbReference type="ARBA" id="ARBA00022771"/>
    </source>
</evidence>
<dbReference type="Proteomes" id="UP000028667">
    <property type="component" value="Segment"/>
</dbReference>
<dbReference type="KEGG" id="vg:20041743"/>
<evidence type="ECO:0000313" key="7">
    <source>
        <dbReference type="Proteomes" id="UP000028667"/>
    </source>
</evidence>
<evidence type="ECO:0000256" key="4">
    <source>
        <dbReference type="PROSITE-ProRule" id="PRU00175"/>
    </source>
</evidence>
<dbReference type="GO" id="GO:0008270">
    <property type="term" value="F:zinc ion binding"/>
    <property type="evidence" value="ECO:0007669"/>
    <property type="project" value="UniProtKB-KW"/>
</dbReference>
<keyword evidence="1" id="KW-0479">Metal-binding</keyword>
<dbReference type="GO" id="GO:0016874">
    <property type="term" value="F:ligase activity"/>
    <property type="evidence" value="ECO:0007669"/>
    <property type="project" value="UniProtKB-KW"/>
</dbReference>
<dbReference type="CDD" id="cd16448">
    <property type="entry name" value="RING-H2"/>
    <property type="match status" value="1"/>
</dbReference>
<organism evidence="6 7">
    <name type="scientific">Aureococcus anophagefferens virus</name>
    <dbReference type="NCBI Taxonomy" id="1474867"/>
    <lineage>
        <taxon>Viruses</taxon>
        <taxon>Varidnaviria</taxon>
        <taxon>Bamfordvirae</taxon>
        <taxon>Nucleocytoviricota</taxon>
        <taxon>Megaviricetes</taxon>
        <taxon>Imitervirales</taxon>
        <taxon>Schizomimiviridae</taxon>
        <taxon>Kratosvirus</taxon>
        <taxon>Kratosvirus quantuckense</taxon>
    </lineage>
</organism>
<keyword evidence="2 4" id="KW-0863">Zinc-finger</keyword>
<proteinExistence type="predicted"/>
<dbReference type="RefSeq" id="YP_009052366.1">
    <property type="nucleotide sequence ID" value="NC_024697.1"/>
</dbReference>
<reference evidence="6 7" key="1">
    <citation type="journal article" date="2014" name="Virology">
        <title>Genome of brown tide virus (AaV), the little giant of the Megaviridae, elucidates NCLDV genome expansion and host-virus coevolution.</title>
        <authorList>
            <person name="Moniruzzaman M."/>
            <person name="LeCleir G.R."/>
            <person name="Brown C.M."/>
            <person name="Gobler C.J."/>
            <person name="Bidle K.D."/>
            <person name="Wilson W.H."/>
            <person name="Wilhelm S.W."/>
        </authorList>
    </citation>
    <scope>NUCLEOTIDE SEQUENCE [LARGE SCALE GENOMIC DNA]</scope>
    <source>
        <strain evidence="6">BtV-01</strain>
    </source>
</reference>
<sequence>MENLFNHLKTDLINDKYYKLHELNDSILNKFFEFVLKDDEYISSLKDGKSHLFFNRYNHFSKKIITIAMQVYFRIESLDIECFKTLYKDYINYRLRGDISNTQELYDVHINAFTNLILRKDIDTLKYCYDTLNLVYYEKLKELRISSWMLVRNLSVLEKLDLNMIITVSMFKCVDVFEFLEKNKIYIRSKHLKIIRKLGCDVVRKKMIVAEYVSTIEFRFISNEDVDIDLIDIEKLLKTIESSGKNKQYIYDYFVKKDANYFFEFLSNISNKNLTFITCKRLVALIKFFKPNYEITNEMSEKLRIHLFQFHGKLTSEFLRTLKNTNLIDVNLITHEAIQFAYDHLNKKLDYSISKDKNAISTYKTSIEVFLNTKTLIDDIDDKYENVLKIKKSNDINLLYEIFPTLQRSIKKMVFYKTIETEDTMCSICLEDFDETNQDVNLICGHRLHTNCIDKYIKNIENLNKLKCPICRTNFHIKSLL</sequence>
<evidence type="ECO:0000256" key="1">
    <source>
        <dbReference type="ARBA" id="ARBA00022723"/>
    </source>
</evidence>
<evidence type="ECO:0000259" key="5">
    <source>
        <dbReference type="PROSITE" id="PS50089"/>
    </source>
</evidence>
<dbReference type="PANTHER" id="PTHR45798:SF97">
    <property type="entry name" value="ALCOHOL-SENSITIVE RING FINGER PROTEIN 1"/>
    <property type="match status" value="1"/>
</dbReference>
<dbReference type="OrthoDB" id="16373at10239"/>
<dbReference type="Gene3D" id="3.30.40.10">
    <property type="entry name" value="Zinc/RING finger domain, C3HC4 (zinc finger)"/>
    <property type="match status" value="1"/>
</dbReference>
<evidence type="ECO:0000256" key="3">
    <source>
        <dbReference type="ARBA" id="ARBA00022833"/>
    </source>
</evidence>
<dbReference type="PANTHER" id="PTHR45798">
    <property type="entry name" value="RING-H2 FINGER PROTEIN ATL61-RELATED-RELATED"/>
    <property type="match status" value="1"/>
</dbReference>
<dbReference type="InterPro" id="IPR001841">
    <property type="entry name" value="Znf_RING"/>
</dbReference>
<evidence type="ECO:0000313" key="6">
    <source>
        <dbReference type="EMBL" id="AII17151.1"/>
    </source>
</evidence>
<dbReference type="InterPro" id="IPR052788">
    <property type="entry name" value="RING-type_E3_ligase_ATL"/>
</dbReference>
<dbReference type="InterPro" id="IPR013083">
    <property type="entry name" value="Znf_RING/FYVE/PHD"/>
</dbReference>
<dbReference type="PROSITE" id="PS50089">
    <property type="entry name" value="ZF_RING_2"/>
    <property type="match status" value="1"/>
</dbReference>
<dbReference type="SMART" id="SM00184">
    <property type="entry name" value="RING"/>
    <property type="match status" value="1"/>
</dbReference>
<gene>
    <name evidence="6" type="ORF">AaV_292</name>
</gene>
<keyword evidence="7" id="KW-1185">Reference proteome</keyword>
<name>A0A076FI73_9VIRU</name>
<keyword evidence="3" id="KW-0862">Zinc</keyword>